<name>A0A8S5NNW4_9CAUD</name>
<protein>
    <submittedName>
        <fullName evidence="1">Terminase large subunit</fullName>
    </submittedName>
</protein>
<proteinExistence type="predicted"/>
<dbReference type="InterPro" id="IPR027417">
    <property type="entry name" value="P-loop_NTPase"/>
</dbReference>
<accession>A0A8S5NNW4</accession>
<evidence type="ECO:0000313" key="1">
    <source>
        <dbReference type="EMBL" id="DAD95970.1"/>
    </source>
</evidence>
<dbReference type="Gene3D" id="3.30.420.240">
    <property type="match status" value="1"/>
</dbReference>
<dbReference type="Gene3D" id="3.40.50.300">
    <property type="entry name" value="P-loop containing nucleotide triphosphate hydrolases"/>
    <property type="match status" value="1"/>
</dbReference>
<dbReference type="EMBL" id="BK015207">
    <property type="protein sequence ID" value="DAD95970.1"/>
    <property type="molecule type" value="Genomic_DNA"/>
</dbReference>
<organism evidence="1">
    <name type="scientific">Myoviridae sp. ctSGm32</name>
    <dbReference type="NCBI Taxonomy" id="2826653"/>
    <lineage>
        <taxon>Viruses</taxon>
        <taxon>Duplodnaviria</taxon>
        <taxon>Heunggongvirae</taxon>
        <taxon>Uroviricota</taxon>
        <taxon>Caudoviricetes</taxon>
    </lineage>
</organism>
<sequence length="613" mass="71658">MIYSADELIQKRKDLWQNKHSIFQDKKLRQAIANEIIKNEQLRSEVQEYPEKLIELLFVVVDKDKNVIPFFLNEVQNDFIKILNKAKKDFENREITDISILILKGRQQGFTTAITAYQLACSITQRNFEGITLADESSNTEAIFQNKAKYVYNQLPDAIKPTEKFNNKRQLLFEKLNSSWSADTATKDVGRSRTINFLHGSEVAFWRNGVSNILAGLGEALTKSSIKIFETTANGFNDFREMWKSGAHINVFYEWWRTKEYRIEFASKQTKENFLQRVDTREDWIYERLRWLKYVKHLEDEQLWWYYSKYKKMLNKELIKQEYPCTADEAFLSSGNCVFDKDKIIARIDEAPKPLKIGYFEYDYDDTLPAFGTLNHYTDRPYKKNKISNIKWVNDPNGYIKIYKVPNTPHITKYGIGGDTAGDGSDFFTGHVLDAKTGEQVAVLKHQMDADLYSKQMYCLGMYYKQALIGIESNFDSFPIKELQRLGYPNLYIREREDKFSGIMEKSYGFRTTSVTRPVIISNLVKIVRDTVELINDSDTLKEMLMFIKNEKGRAEAQEGEHDDLVMGLAIAYRIIEQVVFMEDEIIIQNDTQLQFQSENEDYSDYGEDIEII</sequence>
<reference evidence="1" key="1">
    <citation type="journal article" date="2021" name="Proc. Natl. Acad. Sci. U.S.A.">
        <title>A Catalog of Tens of Thousands of Viruses from Human Metagenomes Reveals Hidden Associations with Chronic Diseases.</title>
        <authorList>
            <person name="Tisza M.J."/>
            <person name="Buck C.B."/>
        </authorList>
    </citation>
    <scope>NUCLEOTIDE SEQUENCE</scope>
    <source>
        <strain evidence="1">CtSGm32</strain>
    </source>
</reference>